<evidence type="ECO:0000256" key="1">
    <source>
        <dbReference type="ARBA" id="ARBA00000799"/>
    </source>
</evidence>
<proteinExistence type="inferred from homology"/>
<dbReference type="Proteomes" id="UP000652013">
    <property type="component" value="Unassembled WGS sequence"/>
</dbReference>
<evidence type="ECO:0000256" key="5">
    <source>
        <dbReference type="ARBA" id="ARBA00041564"/>
    </source>
</evidence>
<dbReference type="NCBIfam" id="TIGR00543">
    <property type="entry name" value="isochor_syn"/>
    <property type="match status" value="1"/>
</dbReference>
<accession>A0A8J3YEC8</accession>
<organism evidence="8 9">
    <name type="scientific">Spirilliplanes yamanashiensis</name>
    <dbReference type="NCBI Taxonomy" id="42233"/>
    <lineage>
        <taxon>Bacteria</taxon>
        <taxon>Bacillati</taxon>
        <taxon>Actinomycetota</taxon>
        <taxon>Actinomycetes</taxon>
        <taxon>Micromonosporales</taxon>
        <taxon>Micromonosporaceae</taxon>
        <taxon>Spirilliplanes</taxon>
    </lineage>
</organism>
<evidence type="ECO:0000256" key="4">
    <source>
        <dbReference type="ARBA" id="ARBA00023235"/>
    </source>
</evidence>
<comment type="caution">
    <text evidence="8">The sequence shown here is derived from an EMBL/GenBank/DDBJ whole genome shotgun (WGS) entry which is preliminary data.</text>
</comment>
<dbReference type="EMBL" id="BOOY01000042">
    <property type="protein sequence ID" value="GIJ06529.1"/>
    <property type="molecule type" value="Genomic_DNA"/>
</dbReference>
<name>A0A8J3YEC8_9ACTN</name>
<dbReference type="InterPro" id="IPR015890">
    <property type="entry name" value="Chorismate_C"/>
</dbReference>
<comment type="similarity">
    <text evidence="2">Belongs to the isochorismate synthase family.</text>
</comment>
<dbReference type="PANTHER" id="PTHR42839:SF2">
    <property type="entry name" value="ISOCHORISMATE SYNTHASE ENTC"/>
    <property type="match status" value="1"/>
</dbReference>
<dbReference type="Gene3D" id="3.60.120.10">
    <property type="entry name" value="Anthranilate synthase"/>
    <property type="match status" value="1"/>
</dbReference>
<dbReference type="AlphaFoldDB" id="A0A8J3YEC8"/>
<dbReference type="EC" id="5.4.4.2" evidence="3"/>
<evidence type="ECO:0000313" key="9">
    <source>
        <dbReference type="Proteomes" id="UP000652013"/>
    </source>
</evidence>
<evidence type="ECO:0000256" key="3">
    <source>
        <dbReference type="ARBA" id="ARBA00012824"/>
    </source>
</evidence>
<dbReference type="PANTHER" id="PTHR42839">
    <property type="entry name" value="ISOCHORISMATE SYNTHASE ENTC"/>
    <property type="match status" value="1"/>
</dbReference>
<reference evidence="8" key="1">
    <citation type="submission" date="2021-01" db="EMBL/GenBank/DDBJ databases">
        <title>Whole genome shotgun sequence of Spirilliplanes yamanashiensis NBRC 15828.</title>
        <authorList>
            <person name="Komaki H."/>
            <person name="Tamura T."/>
        </authorList>
    </citation>
    <scope>NUCLEOTIDE SEQUENCE</scope>
    <source>
        <strain evidence="8">NBRC 15828</strain>
    </source>
</reference>
<dbReference type="SUPFAM" id="SSF56322">
    <property type="entry name" value="ADC synthase"/>
    <property type="match status" value="1"/>
</dbReference>
<protein>
    <recommendedName>
        <fullName evidence="3">isochorismate synthase</fullName>
        <ecNumber evidence="3">5.4.4.2</ecNumber>
    </recommendedName>
    <alternativeName>
        <fullName evidence="5">Isochorismate mutase</fullName>
    </alternativeName>
</protein>
<evidence type="ECO:0000259" key="7">
    <source>
        <dbReference type="Pfam" id="PF00425"/>
    </source>
</evidence>
<evidence type="ECO:0000313" key="8">
    <source>
        <dbReference type="EMBL" id="GIJ06529.1"/>
    </source>
</evidence>
<sequence>MTTVQHDASADLLARYDPATPFFFASPRGTLATEGEFFTVPDSGDVPASIRGVLDLARTDGQADPIVCGALPFDRSGPPRLTVPVRTHRAGPLPTRLAPPAGPAAGPVRRAEVPSGAAYADGVRRAVARMRAGELDKVVLARALDVTTDAPIDIGLLLRRLAARDPTGYTFAAGLGEGAGTLVGSSPELLLSRHGALVTTNPLAGSIARSADPAEDSARAHALLGSPKDRREHALVIDAVAEALRPYCDDLDVPAGPCLIRTAAMWHLSTVITGRVKDPSISSLTLAAALHPTPAVCGTPTPDARAAIAEYEPFDRGFYTGLVGWEDARGDGEWVLVLRCAVAEGRTARLYAGAGVVADSDPHAELAETTAKFRTMLTGLGL</sequence>
<keyword evidence="4" id="KW-0413">Isomerase</keyword>
<comment type="catalytic activity">
    <reaction evidence="1">
        <text>chorismate = isochorismate</text>
        <dbReference type="Rhea" id="RHEA:18985"/>
        <dbReference type="ChEBI" id="CHEBI:29748"/>
        <dbReference type="ChEBI" id="CHEBI:29780"/>
        <dbReference type="EC" id="5.4.4.2"/>
    </reaction>
</comment>
<dbReference type="RefSeq" id="WP_203941698.1">
    <property type="nucleotide sequence ID" value="NZ_BAAAGJ010000015.1"/>
</dbReference>
<feature type="compositionally biased region" description="Low complexity" evidence="6">
    <location>
        <begin position="90"/>
        <end position="108"/>
    </location>
</feature>
<dbReference type="GO" id="GO:0009697">
    <property type="term" value="P:salicylic acid biosynthetic process"/>
    <property type="evidence" value="ECO:0007669"/>
    <property type="project" value="TreeGrafter"/>
</dbReference>
<dbReference type="Pfam" id="PF00425">
    <property type="entry name" value="Chorismate_bind"/>
    <property type="match status" value="1"/>
</dbReference>
<dbReference type="GO" id="GO:0008909">
    <property type="term" value="F:isochorismate synthase activity"/>
    <property type="evidence" value="ECO:0007669"/>
    <property type="project" value="UniProtKB-EC"/>
</dbReference>
<dbReference type="InterPro" id="IPR005801">
    <property type="entry name" value="ADC_synthase"/>
</dbReference>
<dbReference type="InterPro" id="IPR004561">
    <property type="entry name" value="IsoChor_synthase"/>
</dbReference>
<evidence type="ECO:0000256" key="6">
    <source>
        <dbReference type="SAM" id="MobiDB-lite"/>
    </source>
</evidence>
<evidence type="ECO:0000256" key="2">
    <source>
        <dbReference type="ARBA" id="ARBA00005297"/>
    </source>
</evidence>
<feature type="domain" description="Chorismate-utilising enzyme C-terminal" evidence="7">
    <location>
        <begin position="117"/>
        <end position="372"/>
    </location>
</feature>
<feature type="region of interest" description="Disordered" evidence="6">
    <location>
        <begin position="90"/>
        <end position="109"/>
    </location>
</feature>
<keyword evidence="9" id="KW-1185">Reference proteome</keyword>
<gene>
    <name evidence="8" type="primary">entC</name>
    <name evidence="8" type="ORF">Sya03_58810</name>
</gene>